<reference evidence="1 2" key="1">
    <citation type="submission" date="2016-01" db="EMBL/GenBank/DDBJ databases">
        <title>Complete Genome Sequence of Paenibacillus yonginensis DCY84, a novel Plant Growth-Promoting Bacteria with Elicitation of Induced Systemic Resistance.</title>
        <authorList>
            <person name="Kim Y.J."/>
            <person name="Yang D.C."/>
            <person name="Sukweenadhi J."/>
        </authorList>
    </citation>
    <scope>NUCLEOTIDE SEQUENCE [LARGE SCALE GENOMIC DNA]</scope>
    <source>
        <strain evidence="1 2">DCY84</strain>
    </source>
</reference>
<dbReference type="OrthoDB" id="2646147at2"/>
<dbReference type="Gene3D" id="1.10.10.10">
    <property type="entry name" value="Winged helix-like DNA-binding domain superfamily/Winged helix DNA-binding domain"/>
    <property type="match status" value="1"/>
</dbReference>
<dbReference type="InterPro" id="IPR036390">
    <property type="entry name" value="WH_DNA-bd_sf"/>
</dbReference>
<name>A0A1B1MZL5_9BACL</name>
<gene>
    <name evidence="1" type="ORF">AWM70_08460</name>
</gene>
<keyword evidence="2" id="KW-1185">Reference proteome</keyword>
<dbReference type="KEGG" id="pyg:AWM70_08460"/>
<dbReference type="Proteomes" id="UP000092573">
    <property type="component" value="Chromosome"/>
</dbReference>
<dbReference type="STRING" id="1462996.AWM70_08460"/>
<proteinExistence type="predicted"/>
<organism evidence="1 2">
    <name type="scientific">Paenibacillus yonginensis</name>
    <dbReference type="NCBI Taxonomy" id="1462996"/>
    <lineage>
        <taxon>Bacteria</taxon>
        <taxon>Bacillati</taxon>
        <taxon>Bacillota</taxon>
        <taxon>Bacilli</taxon>
        <taxon>Bacillales</taxon>
        <taxon>Paenibacillaceae</taxon>
        <taxon>Paenibacillus</taxon>
    </lineage>
</organism>
<dbReference type="RefSeq" id="WP_068695447.1">
    <property type="nucleotide sequence ID" value="NZ_CP014167.1"/>
</dbReference>
<evidence type="ECO:0000313" key="2">
    <source>
        <dbReference type="Proteomes" id="UP000092573"/>
    </source>
</evidence>
<dbReference type="EMBL" id="CP014167">
    <property type="protein sequence ID" value="ANS74612.1"/>
    <property type="molecule type" value="Genomic_DNA"/>
</dbReference>
<dbReference type="InterPro" id="IPR036388">
    <property type="entry name" value="WH-like_DNA-bd_sf"/>
</dbReference>
<dbReference type="SUPFAM" id="SSF46785">
    <property type="entry name" value="Winged helix' DNA-binding domain"/>
    <property type="match status" value="1"/>
</dbReference>
<dbReference type="AlphaFoldDB" id="A0A1B1MZL5"/>
<accession>A0A1B1MZL5</accession>
<sequence length="309" mass="36360">MSYKVRVDVSSIYEFLNSFIIFSSSRWINNLDLGHEWVAESRAKLTRHEAELFDEASSWPFVNVDLLLGWAIQRKPKMQIPDFLDYLEYGDTEDVHSQVLKLMPNLKPDAIEFVRTRYVPLLRIWYERYFKHIELEHEHYLREDVLEKKALESKIEPVDLIEISTSGILVGDHLPIDEVVLLPTLHLRPLNTYCFFDRVLMLQYPVDFPEKEGQPPNILLRLTRALAEPKRLNLLRFISECGPLSLSEMKERLPELADQLTHHLMLLRVAGLLRIHLEVNQQENQHETYSLREDGIADLQIFLESYIQV</sequence>
<protein>
    <recommendedName>
        <fullName evidence="3">ArsR family transcriptional regulator</fullName>
    </recommendedName>
</protein>
<evidence type="ECO:0000313" key="1">
    <source>
        <dbReference type="EMBL" id="ANS74612.1"/>
    </source>
</evidence>
<evidence type="ECO:0008006" key="3">
    <source>
        <dbReference type="Google" id="ProtNLM"/>
    </source>
</evidence>